<dbReference type="Pfam" id="PF07681">
    <property type="entry name" value="DoxX"/>
    <property type="match status" value="1"/>
</dbReference>
<comment type="subcellular location">
    <subcellularLocation>
        <location evidence="1">Cell membrane</location>
        <topology evidence="1">Multi-pass membrane protein</topology>
    </subcellularLocation>
</comment>
<evidence type="ECO:0000313" key="9">
    <source>
        <dbReference type="Proteomes" id="UP001549077"/>
    </source>
</evidence>
<evidence type="ECO:0000256" key="6">
    <source>
        <dbReference type="ARBA" id="ARBA00023136"/>
    </source>
</evidence>
<reference evidence="8 9" key="1">
    <citation type="submission" date="2024-06" db="EMBL/GenBank/DDBJ databases">
        <title>Genomic Encyclopedia of Type Strains, Phase IV (KMG-IV): sequencing the most valuable type-strain genomes for metagenomic binning, comparative biology and taxonomic classification.</title>
        <authorList>
            <person name="Goeker M."/>
        </authorList>
    </citation>
    <scope>NUCLEOTIDE SEQUENCE [LARGE SCALE GENOMIC DNA]</scope>
    <source>
        <strain evidence="8 9">DSM 29288</strain>
    </source>
</reference>
<accession>A0ABV2MMD9</accession>
<proteinExistence type="inferred from homology"/>
<evidence type="ECO:0000256" key="5">
    <source>
        <dbReference type="ARBA" id="ARBA00022989"/>
    </source>
</evidence>
<keyword evidence="9" id="KW-1185">Reference proteome</keyword>
<name>A0ABV2MMD9_9HYPH</name>
<keyword evidence="4 7" id="KW-0812">Transmembrane</keyword>
<protein>
    <submittedName>
        <fullName evidence="8">Oxidoreductase</fullName>
    </submittedName>
</protein>
<feature type="transmembrane region" description="Helical" evidence="7">
    <location>
        <begin position="136"/>
        <end position="156"/>
    </location>
</feature>
<dbReference type="InterPro" id="IPR051907">
    <property type="entry name" value="DoxX-like_oxidoreductase"/>
</dbReference>
<organism evidence="8 9">
    <name type="scientific">Rhizobium binae</name>
    <dbReference type="NCBI Taxonomy" id="1138190"/>
    <lineage>
        <taxon>Bacteria</taxon>
        <taxon>Pseudomonadati</taxon>
        <taxon>Pseudomonadota</taxon>
        <taxon>Alphaproteobacteria</taxon>
        <taxon>Hyphomicrobiales</taxon>
        <taxon>Rhizobiaceae</taxon>
        <taxon>Rhizobium/Agrobacterium group</taxon>
        <taxon>Rhizobium</taxon>
    </lineage>
</organism>
<keyword evidence="3" id="KW-1003">Cell membrane</keyword>
<evidence type="ECO:0000256" key="1">
    <source>
        <dbReference type="ARBA" id="ARBA00004651"/>
    </source>
</evidence>
<gene>
    <name evidence="8" type="ORF">ABID08_004995</name>
</gene>
<keyword evidence="6 7" id="KW-0472">Membrane</keyword>
<dbReference type="InterPro" id="IPR032808">
    <property type="entry name" value="DoxX"/>
</dbReference>
<evidence type="ECO:0000256" key="4">
    <source>
        <dbReference type="ARBA" id="ARBA00022692"/>
    </source>
</evidence>
<feature type="transmembrane region" description="Helical" evidence="7">
    <location>
        <begin position="98"/>
        <end position="124"/>
    </location>
</feature>
<sequence>MIVELASSRSRGAVLVSLHHGAERLLASIPQSLPLLALRIGLAVPFFKSGLTKWDGFLTLSTGARYLFEQEFKLHIFGNQFPYPMPLTMAAAAGIAELVLPVLLVLGIFTRYAALGLLAMTAVIQLTIPDGWANFHLPWAAMALTLVVYGGGRIALDPLVKLRRD</sequence>
<dbReference type="Proteomes" id="UP001549077">
    <property type="component" value="Unassembled WGS sequence"/>
</dbReference>
<comment type="similarity">
    <text evidence="2">Belongs to the DoxX family.</text>
</comment>
<evidence type="ECO:0000256" key="7">
    <source>
        <dbReference type="SAM" id="Phobius"/>
    </source>
</evidence>
<dbReference type="PANTHER" id="PTHR33452:SF1">
    <property type="entry name" value="INNER MEMBRANE PROTEIN YPHA-RELATED"/>
    <property type="match status" value="1"/>
</dbReference>
<dbReference type="RefSeq" id="WP_168298079.1">
    <property type="nucleotide sequence ID" value="NZ_CP071605.1"/>
</dbReference>
<evidence type="ECO:0000256" key="2">
    <source>
        <dbReference type="ARBA" id="ARBA00006679"/>
    </source>
</evidence>
<evidence type="ECO:0000313" key="8">
    <source>
        <dbReference type="EMBL" id="MET3757614.1"/>
    </source>
</evidence>
<keyword evidence="5 7" id="KW-1133">Transmembrane helix</keyword>
<comment type="caution">
    <text evidence="8">The sequence shown here is derived from an EMBL/GenBank/DDBJ whole genome shotgun (WGS) entry which is preliminary data.</text>
</comment>
<dbReference type="EMBL" id="JBEPMY010000019">
    <property type="protein sequence ID" value="MET3757614.1"/>
    <property type="molecule type" value="Genomic_DNA"/>
</dbReference>
<evidence type="ECO:0000256" key="3">
    <source>
        <dbReference type="ARBA" id="ARBA00022475"/>
    </source>
</evidence>
<dbReference type="PANTHER" id="PTHR33452">
    <property type="entry name" value="OXIDOREDUCTASE CATD-RELATED"/>
    <property type="match status" value="1"/>
</dbReference>
<dbReference type="GeneID" id="91150933"/>